<dbReference type="HAMAP" id="MF_01366">
    <property type="entry name" value="Ribosomal_uL13"/>
    <property type="match status" value="1"/>
</dbReference>
<dbReference type="EMBL" id="CP060635">
    <property type="protein sequence ID" value="QNM10119.1"/>
    <property type="molecule type" value="Genomic_DNA"/>
</dbReference>
<dbReference type="AlphaFoldDB" id="A0A7G9GH37"/>
<dbReference type="FunFam" id="3.90.1180.10:FF:000001">
    <property type="entry name" value="50S ribosomal protein L13"/>
    <property type="match status" value="1"/>
</dbReference>
<reference evidence="8 9" key="1">
    <citation type="submission" date="2020-08" db="EMBL/GenBank/DDBJ databases">
        <authorList>
            <person name="Liu C."/>
            <person name="Sun Q."/>
        </authorList>
    </citation>
    <scope>NUCLEOTIDE SEQUENCE [LARGE SCALE GENOMIC DNA]</scope>
    <source>
        <strain evidence="8 9">NSJ-29</strain>
    </source>
</reference>
<proteinExistence type="inferred from homology"/>
<dbReference type="PIRSF" id="PIRSF002181">
    <property type="entry name" value="Ribosomal_L13"/>
    <property type="match status" value="1"/>
</dbReference>
<accession>A0A7G9GH37</accession>
<evidence type="ECO:0000256" key="7">
    <source>
        <dbReference type="RuleBase" id="RU003878"/>
    </source>
</evidence>
<dbReference type="PANTHER" id="PTHR11545:SF2">
    <property type="entry name" value="LARGE RIBOSOMAL SUBUNIT PROTEIN UL13M"/>
    <property type="match status" value="1"/>
</dbReference>
<dbReference type="GO" id="GO:0003735">
    <property type="term" value="F:structural constituent of ribosome"/>
    <property type="evidence" value="ECO:0007669"/>
    <property type="project" value="InterPro"/>
</dbReference>
<dbReference type="PROSITE" id="PS00783">
    <property type="entry name" value="RIBOSOMAL_L13"/>
    <property type="match status" value="1"/>
</dbReference>
<dbReference type="InterPro" id="IPR005823">
    <property type="entry name" value="Ribosomal_uL13_bac-type"/>
</dbReference>
<dbReference type="Proteomes" id="UP000515860">
    <property type="component" value="Chromosome"/>
</dbReference>
<keyword evidence="2 5" id="KW-0689">Ribosomal protein</keyword>
<evidence type="ECO:0000313" key="8">
    <source>
        <dbReference type="EMBL" id="QNM10119.1"/>
    </source>
</evidence>
<dbReference type="GO" id="GO:0017148">
    <property type="term" value="P:negative regulation of translation"/>
    <property type="evidence" value="ECO:0007669"/>
    <property type="project" value="TreeGrafter"/>
</dbReference>
<evidence type="ECO:0000256" key="4">
    <source>
        <dbReference type="ARBA" id="ARBA00035201"/>
    </source>
</evidence>
<dbReference type="GO" id="GO:0006412">
    <property type="term" value="P:translation"/>
    <property type="evidence" value="ECO:0007669"/>
    <property type="project" value="UniProtKB-UniRule"/>
</dbReference>
<keyword evidence="9" id="KW-1185">Reference proteome</keyword>
<gene>
    <name evidence="5 7 8" type="primary">rplM</name>
    <name evidence="8" type="ORF">H9Q79_07575</name>
</gene>
<dbReference type="SUPFAM" id="SSF52161">
    <property type="entry name" value="Ribosomal protein L13"/>
    <property type="match status" value="1"/>
</dbReference>
<sequence>MNTFMANPDKIEKKWYVVDATDCTLGRLASEVAKVLRGKNKPEFTPHVDTGDYVVIVNAEKIKVTGKKLDQKIYYSHSEYVGGMKETTLKELLAKKPEKVIELAVKGMLPKGPLGRAMLAKLHVYAGAEHPHAAQKPEVLTF</sequence>
<dbReference type="RefSeq" id="WP_118645564.1">
    <property type="nucleotide sequence ID" value="NZ_CP060635.1"/>
</dbReference>
<evidence type="ECO:0000256" key="3">
    <source>
        <dbReference type="ARBA" id="ARBA00023274"/>
    </source>
</evidence>
<dbReference type="PANTHER" id="PTHR11545">
    <property type="entry name" value="RIBOSOMAL PROTEIN L13"/>
    <property type="match status" value="1"/>
</dbReference>
<dbReference type="CDD" id="cd00392">
    <property type="entry name" value="Ribosomal_L13"/>
    <property type="match status" value="1"/>
</dbReference>
<comment type="similarity">
    <text evidence="1 5 6">Belongs to the universal ribosomal protein uL13 family.</text>
</comment>
<dbReference type="InterPro" id="IPR036899">
    <property type="entry name" value="Ribosomal_uL13_sf"/>
</dbReference>
<evidence type="ECO:0000256" key="5">
    <source>
        <dbReference type="HAMAP-Rule" id="MF_01366"/>
    </source>
</evidence>
<protein>
    <recommendedName>
        <fullName evidence="4 5">Large ribosomal subunit protein uL13</fullName>
    </recommendedName>
</protein>
<dbReference type="GO" id="GO:0022625">
    <property type="term" value="C:cytosolic large ribosomal subunit"/>
    <property type="evidence" value="ECO:0007669"/>
    <property type="project" value="TreeGrafter"/>
</dbReference>
<dbReference type="InterPro" id="IPR023563">
    <property type="entry name" value="Ribosomal_uL13_CS"/>
</dbReference>
<name>A0A7G9GH37_9FIRM</name>
<evidence type="ECO:0000256" key="1">
    <source>
        <dbReference type="ARBA" id="ARBA00006227"/>
    </source>
</evidence>
<comment type="function">
    <text evidence="5 7">This protein is one of the early assembly proteins of the 50S ribosomal subunit, although it is not seen to bind rRNA by itself. It is important during the early stages of 50S assembly.</text>
</comment>
<dbReference type="Gene3D" id="3.90.1180.10">
    <property type="entry name" value="Ribosomal protein L13"/>
    <property type="match status" value="1"/>
</dbReference>
<dbReference type="GO" id="GO:0003729">
    <property type="term" value="F:mRNA binding"/>
    <property type="evidence" value="ECO:0007669"/>
    <property type="project" value="UniProtKB-ARBA"/>
</dbReference>
<evidence type="ECO:0000313" key="9">
    <source>
        <dbReference type="Proteomes" id="UP000515860"/>
    </source>
</evidence>
<dbReference type="InterPro" id="IPR005822">
    <property type="entry name" value="Ribosomal_uL13"/>
</dbReference>
<organism evidence="8 9">
    <name type="scientific">Wansuia hejianensis</name>
    <dbReference type="NCBI Taxonomy" id="2763667"/>
    <lineage>
        <taxon>Bacteria</taxon>
        <taxon>Bacillati</taxon>
        <taxon>Bacillota</taxon>
        <taxon>Clostridia</taxon>
        <taxon>Lachnospirales</taxon>
        <taxon>Lachnospiraceae</taxon>
        <taxon>Wansuia</taxon>
    </lineage>
</organism>
<comment type="subunit">
    <text evidence="5">Part of the 50S ribosomal subunit.</text>
</comment>
<dbReference type="KEGG" id="whj:H9Q79_07575"/>
<keyword evidence="3 5" id="KW-0687">Ribonucleoprotein</keyword>
<evidence type="ECO:0000256" key="6">
    <source>
        <dbReference type="RuleBase" id="RU003877"/>
    </source>
</evidence>
<dbReference type="Pfam" id="PF00572">
    <property type="entry name" value="Ribosomal_L13"/>
    <property type="match status" value="1"/>
</dbReference>
<evidence type="ECO:0000256" key="2">
    <source>
        <dbReference type="ARBA" id="ARBA00022980"/>
    </source>
</evidence>
<dbReference type="NCBIfam" id="TIGR01066">
    <property type="entry name" value="rplM_bact"/>
    <property type="match status" value="1"/>
</dbReference>